<name>X0VFT2_9ZZZZ</name>
<keyword evidence="4" id="KW-0378">Hydrolase</keyword>
<accession>X0VFT2</accession>
<reference evidence="9" key="1">
    <citation type="journal article" date="2014" name="Front. Microbiol.">
        <title>High frequency of phylogenetically diverse reductive dehalogenase-homologous genes in deep subseafloor sedimentary metagenomes.</title>
        <authorList>
            <person name="Kawai M."/>
            <person name="Futagami T."/>
            <person name="Toyoda A."/>
            <person name="Takaki Y."/>
            <person name="Nishi S."/>
            <person name="Hori S."/>
            <person name="Arai W."/>
            <person name="Tsubouchi T."/>
            <person name="Morono Y."/>
            <person name="Uchiyama I."/>
            <person name="Ito T."/>
            <person name="Fujiyama A."/>
            <person name="Inagaki F."/>
            <person name="Takami H."/>
        </authorList>
    </citation>
    <scope>NUCLEOTIDE SEQUENCE</scope>
    <source>
        <strain evidence="9">Expedition CK06-06</strain>
    </source>
</reference>
<keyword evidence="7" id="KW-0234">DNA repair</keyword>
<dbReference type="GO" id="GO:0051539">
    <property type="term" value="F:4 iron, 4 sulfur cluster binding"/>
    <property type="evidence" value="ECO:0007669"/>
    <property type="project" value="UniProtKB-KW"/>
</dbReference>
<keyword evidence="1" id="KW-0004">4Fe-4S</keyword>
<evidence type="ECO:0000256" key="1">
    <source>
        <dbReference type="ARBA" id="ARBA00022485"/>
    </source>
</evidence>
<dbReference type="InterPro" id="IPR051536">
    <property type="entry name" value="UDG_Type-4/5"/>
</dbReference>
<dbReference type="PANTHER" id="PTHR33693:SF1">
    <property type="entry name" value="TYPE-4 URACIL-DNA GLYCOSYLASE"/>
    <property type="match status" value="1"/>
</dbReference>
<feature type="non-terminal residue" evidence="9">
    <location>
        <position position="84"/>
    </location>
</feature>
<dbReference type="PANTHER" id="PTHR33693">
    <property type="entry name" value="TYPE-5 URACIL-DNA GLYCOSYLASE"/>
    <property type="match status" value="1"/>
</dbReference>
<gene>
    <name evidence="9" type="ORF">S01H1_44772</name>
</gene>
<dbReference type="InterPro" id="IPR036895">
    <property type="entry name" value="Uracil-DNA_glycosylase-like_sf"/>
</dbReference>
<evidence type="ECO:0000256" key="3">
    <source>
        <dbReference type="ARBA" id="ARBA00022763"/>
    </source>
</evidence>
<comment type="caution">
    <text evidence="9">The sequence shown here is derived from an EMBL/GenBank/DDBJ whole genome shotgun (WGS) entry which is preliminary data.</text>
</comment>
<sequence>MKALIKRYKNCRKCGLYEFRRKIVFGRGKVPADILFVGEAPGKSEDLIGEAFVGPSGRLLDMAIKDAAKILGIKKPPTFYVSNV</sequence>
<keyword evidence="2" id="KW-0479">Metal-binding</keyword>
<dbReference type="InterPro" id="IPR005122">
    <property type="entry name" value="Uracil-DNA_glycosylase-like"/>
</dbReference>
<keyword evidence="3" id="KW-0227">DNA damage</keyword>
<dbReference type="GO" id="GO:0097506">
    <property type="term" value="F:deaminated base DNA N-glycosylase activity"/>
    <property type="evidence" value="ECO:0007669"/>
    <property type="project" value="UniProtKB-ARBA"/>
</dbReference>
<dbReference type="SUPFAM" id="SSF52141">
    <property type="entry name" value="Uracil-DNA glycosylase-like"/>
    <property type="match status" value="1"/>
</dbReference>
<evidence type="ECO:0000256" key="4">
    <source>
        <dbReference type="ARBA" id="ARBA00022801"/>
    </source>
</evidence>
<protein>
    <recommendedName>
        <fullName evidence="8">Uracil-DNA glycosylase-like domain-containing protein</fullName>
    </recommendedName>
</protein>
<evidence type="ECO:0000256" key="7">
    <source>
        <dbReference type="ARBA" id="ARBA00023204"/>
    </source>
</evidence>
<dbReference type="EMBL" id="BARS01028574">
    <property type="protein sequence ID" value="GAG10072.1"/>
    <property type="molecule type" value="Genomic_DNA"/>
</dbReference>
<evidence type="ECO:0000256" key="5">
    <source>
        <dbReference type="ARBA" id="ARBA00023004"/>
    </source>
</evidence>
<evidence type="ECO:0000256" key="6">
    <source>
        <dbReference type="ARBA" id="ARBA00023014"/>
    </source>
</evidence>
<dbReference type="GO" id="GO:0046872">
    <property type="term" value="F:metal ion binding"/>
    <property type="evidence" value="ECO:0007669"/>
    <property type="project" value="UniProtKB-KW"/>
</dbReference>
<evidence type="ECO:0000256" key="2">
    <source>
        <dbReference type="ARBA" id="ARBA00022723"/>
    </source>
</evidence>
<keyword evidence="6" id="KW-0411">Iron-sulfur</keyword>
<dbReference type="AlphaFoldDB" id="X0VFT2"/>
<evidence type="ECO:0000259" key="8">
    <source>
        <dbReference type="Pfam" id="PF03167"/>
    </source>
</evidence>
<evidence type="ECO:0000313" key="9">
    <source>
        <dbReference type="EMBL" id="GAG10072.1"/>
    </source>
</evidence>
<organism evidence="9">
    <name type="scientific">marine sediment metagenome</name>
    <dbReference type="NCBI Taxonomy" id="412755"/>
    <lineage>
        <taxon>unclassified sequences</taxon>
        <taxon>metagenomes</taxon>
        <taxon>ecological metagenomes</taxon>
    </lineage>
</organism>
<dbReference type="Gene3D" id="3.40.470.10">
    <property type="entry name" value="Uracil-DNA glycosylase-like domain"/>
    <property type="match status" value="1"/>
</dbReference>
<dbReference type="Pfam" id="PF03167">
    <property type="entry name" value="UDG"/>
    <property type="match status" value="1"/>
</dbReference>
<feature type="domain" description="Uracil-DNA glycosylase-like" evidence="8">
    <location>
        <begin position="25"/>
        <end position="84"/>
    </location>
</feature>
<dbReference type="GO" id="GO:0006281">
    <property type="term" value="P:DNA repair"/>
    <property type="evidence" value="ECO:0007669"/>
    <property type="project" value="UniProtKB-KW"/>
</dbReference>
<proteinExistence type="predicted"/>
<keyword evidence="5" id="KW-0408">Iron</keyword>